<dbReference type="CDD" id="cd03225">
    <property type="entry name" value="ABC_cobalt_CbiO_domain1"/>
    <property type="match status" value="1"/>
</dbReference>
<keyword evidence="6" id="KW-1185">Reference proteome</keyword>
<sequence length="280" mass="30772">MVVTLKDVIFTSRGEEEPLLGPLNLTLPDDPFFVIYGGNGSGKSILAQLLAGWFPEHLTGTLSGTLQIFDEDIGQAPLSTQAAQIQLIQQSPQLQLSGCTFSVEEEIAFGPENLALPPDEILKRIDEALDSTHSQHLRTRHPSTLSGGEAQRIVLACALAMRPKLLLLDEAFSRLTPKATAQLLSELRNYAVRHNCKVILFERAFLPAAKYCSQALVLKQGQPMIQGSISQIFPLAMTQINAPDAWQVIHLLSTHHAWPGEIPRSENELICAFKDLHANL</sequence>
<dbReference type="EMBL" id="CP029185">
    <property type="protein sequence ID" value="AWH90078.1"/>
    <property type="molecule type" value="Genomic_DNA"/>
</dbReference>
<protein>
    <submittedName>
        <fullName evidence="5">ABC transporter ATP-binding protein</fullName>
    </submittedName>
</protein>
<dbReference type="Proteomes" id="UP000244908">
    <property type="component" value="Chromosome"/>
</dbReference>
<keyword evidence="1" id="KW-0813">Transport</keyword>
<dbReference type="InterPro" id="IPR027417">
    <property type="entry name" value="P-loop_NTPase"/>
</dbReference>
<evidence type="ECO:0000256" key="3">
    <source>
        <dbReference type="ARBA" id="ARBA00022840"/>
    </source>
</evidence>
<dbReference type="PANTHER" id="PTHR43553">
    <property type="entry name" value="HEAVY METAL TRANSPORTER"/>
    <property type="match status" value="1"/>
</dbReference>
<dbReference type="InterPro" id="IPR003593">
    <property type="entry name" value="AAA+_ATPase"/>
</dbReference>
<dbReference type="InterPro" id="IPR050095">
    <property type="entry name" value="ECF_ABC_transporter_ATP-bd"/>
</dbReference>
<keyword evidence="3 5" id="KW-0067">ATP-binding</keyword>
<evidence type="ECO:0000256" key="2">
    <source>
        <dbReference type="ARBA" id="ARBA00022741"/>
    </source>
</evidence>
<proteinExistence type="predicted"/>
<dbReference type="GO" id="GO:0005524">
    <property type="term" value="F:ATP binding"/>
    <property type="evidence" value="ECO:0007669"/>
    <property type="project" value="UniProtKB-KW"/>
</dbReference>
<accession>A0A2Y9U1U6</accession>
<dbReference type="AlphaFoldDB" id="A0A2Y9U1U6"/>
<dbReference type="InterPro" id="IPR017871">
    <property type="entry name" value="ABC_transporter-like_CS"/>
</dbReference>
<gene>
    <name evidence="5" type="ORF">HYN51_11630</name>
</gene>
<dbReference type="PROSITE" id="PS50893">
    <property type="entry name" value="ABC_TRANSPORTER_2"/>
    <property type="match status" value="1"/>
</dbReference>
<dbReference type="KEGG" id="lpv:HYN51_11630"/>
<evidence type="ECO:0000256" key="1">
    <source>
        <dbReference type="ARBA" id="ARBA00022448"/>
    </source>
</evidence>
<evidence type="ECO:0000313" key="6">
    <source>
        <dbReference type="Proteomes" id="UP000244908"/>
    </source>
</evidence>
<dbReference type="InterPro" id="IPR003439">
    <property type="entry name" value="ABC_transporter-like_ATP-bd"/>
</dbReference>
<dbReference type="Pfam" id="PF00005">
    <property type="entry name" value="ABC_tran"/>
    <property type="match status" value="1"/>
</dbReference>
<feature type="domain" description="ABC transporter" evidence="4">
    <location>
        <begin position="3"/>
        <end position="245"/>
    </location>
</feature>
<name>A0A2Y9U1U6_9GAMM</name>
<organism evidence="5 6">
    <name type="scientific">Limnobaculum parvum</name>
    <dbReference type="NCBI Taxonomy" id="2172103"/>
    <lineage>
        <taxon>Bacteria</taxon>
        <taxon>Pseudomonadati</taxon>
        <taxon>Pseudomonadota</taxon>
        <taxon>Gammaproteobacteria</taxon>
        <taxon>Enterobacterales</taxon>
        <taxon>Budviciaceae</taxon>
        <taxon>Limnobaculum</taxon>
    </lineage>
</organism>
<evidence type="ECO:0000313" key="5">
    <source>
        <dbReference type="EMBL" id="AWH90078.1"/>
    </source>
</evidence>
<dbReference type="SUPFAM" id="SSF52540">
    <property type="entry name" value="P-loop containing nucleoside triphosphate hydrolases"/>
    <property type="match status" value="1"/>
</dbReference>
<dbReference type="InterPro" id="IPR015856">
    <property type="entry name" value="ABC_transpr_CbiO/EcfA_su"/>
</dbReference>
<dbReference type="GO" id="GO:0042626">
    <property type="term" value="F:ATPase-coupled transmembrane transporter activity"/>
    <property type="evidence" value="ECO:0007669"/>
    <property type="project" value="TreeGrafter"/>
</dbReference>
<keyword evidence="2" id="KW-0547">Nucleotide-binding</keyword>
<dbReference type="SMART" id="SM00382">
    <property type="entry name" value="AAA"/>
    <property type="match status" value="1"/>
</dbReference>
<dbReference type="GO" id="GO:0016887">
    <property type="term" value="F:ATP hydrolysis activity"/>
    <property type="evidence" value="ECO:0007669"/>
    <property type="project" value="InterPro"/>
</dbReference>
<dbReference type="OrthoDB" id="5591868at2"/>
<reference evidence="5 6" key="1">
    <citation type="journal article" date="2019" name="Int. J. Syst. Evol. Microbiol.">
        <title>Limnobaculum parvum gen. nov., sp. nov., isolated from a freshwater lake.</title>
        <authorList>
            <person name="Baek C."/>
            <person name="Shin S.K."/>
            <person name="Yi H."/>
        </authorList>
    </citation>
    <scope>NUCLEOTIDE SEQUENCE [LARGE SCALE GENOMIC DNA]</scope>
    <source>
        <strain evidence="5 6">HYN0051</strain>
    </source>
</reference>
<evidence type="ECO:0000259" key="4">
    <source>
        <dbReference type="PROSITE" id="PS50893"/>
    </source>
</evidence>
<dbReference type="PROSITE" id="PS00211">
    <property type="entry name" value="ABC_TRANSPORTER_1"/>
    <property type="match status" value="1"/>
</dbReference>
<dbReference type="Gene3D" id="3.40.50.300">
    <property type="entry name" value="P-loop containing nucleotide triphosphate hydrolases"/>
    <property type="match status" value="1"/>
</dbReference>
<dbReference type="GO" id="GO:0043190">
    <property type="term" value="C:ATP-binding cassette (ABC) transporter complex"/>
    <property type="evidence" value="ECO:0007669"/>
    <property type="project" value="TreeGrafter"/>
</dbReference>